<dbReference type="Proteomes" id="UP000053611">
    <property type="component" value="Unassembled WGS sequence"/>
</dbReference>
<dbReference type="GeneID" id="28986576"/>
<protein>
    <recommendedName>
        <fullName evidence="3">SMP domain-containing protein</fullName>
    </recommendedName>
</protein>
<dbReference type="RefSeq" id="XP_018280164.1">
    <property type="nucleotide sequence ID" value="XM_018425973.1"/>
</dbReference>
<accession>A0A0J0XRF2</accession>
<dbReference type="AlphaFoldDB" id="A0A0J0XRF2"/>
<proteinExistence type="predicted"/>
<organism evidence="1 2">
    <name type="scientific">Cutaneotrichosporon oleaginosum</name>
    <dbReference type="NCBI Taxonomy" id="879819"/>
    <lineage>
        <taxon>Eukaryota</taxon>
        <taxon>Fungi</taxon>
        <taxon>Dikarya</taxon>
        <taxon>Basidiomycota</taxon>
        <taxon>Agaricomycotina</taxon>
        <taxon>Tremellomycetes</taxon>
        <taxon>Trichosporonales</taxon>
        <taxon>Trichosporonaceae</taxon>
        <taxon>Cutaneotrichosporon</taxon>
    </lineage>
</organism>
<gene>
    <name evidence="1" type="ORF">CC85DRAFT_311628</name>
</gene>
<reference evidence="1 2" key="1">
    <citation type="submission" date="2015-03" db="EMBL/GenBank/DDBJ databases">
        <title>Genomics and transcriptomics of the oil-accumulating basidiomycete yeast T. oleaginosus allow insights into substrate utilization and the diverse evolutionary trajectories of mating systems in fungi.</title>
        <authorList>
            <consortium name="DOE Joint Genome Institute"/>
            <person name="Kourist R."/>
            <person name="Kracht O."/>
            <person name="Bracharz F."/>
            <person name="Lipzen A."/>
            <person name="Nolan M."/>
            <person name="Ohm R."/>
            <person name="Grigoriev I."/>
            <person name="Sun S."/>
            <person name="Heitman J."/>
            <person name="Bruck T."/>
            <person name="Nowrousian M."/>
        </authorList>
    </citation>
    <scope>NUCLEOTIDE SEQUENCE [LARGE SCALE GENOMIC DNA]</scope>
    <source>
        <strain evidence="1 2">IBC0246</strain>
    </source>
</reference>
<evidence type="ECO:0000313" key="1">
    <source>
        <dbReference type="EMBL" id="KLT43673.1"/>
    </source>
</evidence>
<dbReference type="OrthoDB" id="2562041at2759"/>
<name>A0A0J0XRF2_9TREE</name>
<evidence type="ECO:0000313" key="2">
    <source>
        <dbReference type="Proteomes" id="UP000053611"/>
    </source>
</evidence>
<evidence type="ECO:0008006" key="3">
    <source>
        <dbReference type="Google" id="ProtNLM"/>
    </source>
</evidence>
<keyword evidence="2" id="KW-1185">Reference proteome</keyword>
<sequence length="188" mass="19593">MAAAALRPMMAVAREEAAVVASEASMAARTTVGTEAKTLAREMGHEVLNPVAIREAAEANAKRALDMTEQPNLFGVLSHAKPSGTPTLTTSTSTTASTAISETSSALAEHNLLSELGETTINHNTSYVAQLLEADLGVTVREAMTNGAETGMQDVAEQAAELAKNVVNGNVQLDRRVKALAKMPPPQA</sequence>
<dbReference type="EMBL" id="KQ087193">
    <property type="protein sequence ID" value="KLT43673.1"/>
    <property type="molecule type" value="Genomic_DNA"/>
</dbReference>